<dbReference type="AlphaFoldDB" id="A0A5M4AXP7"/>
<protein>
    <submittedName>
        <fullName evidence="1">Uncharacterized protein</fullName>
    </submittedName>
</protein>
<accession>A0A5M4AXP7</accession>
<reference evidence="1 2" key="1">
    <citation type="submission" date="2019-10" db="EMBL/GenBank/DDBJ databases">
        <title>Prolixibacter strains distinguished by the presence of nitrate reductase genes were adept at nitrate-dependent anaerobic corrosion of metallic iron and carbon steel.</title>
        <authorList>
            <person name="Iino T."/>
            <person name="Shono N."/>
            <person name="Ito K."/>
            <person name="Nakamura R."/>
            <person name="Sueoka K."/>
            <person name="Harayama S."/>
            <person name="Ohkuma M."/>
        </authorList>
    </citation>
    <scope>NUCLEOTIDE SEQUENCE [LARGE SCALE GENOMIC DNA]</scope>
    <source>
        <strain evidence="1 2">JCM 13498</strain>
    </source>
</reference>
<gene>
    <name evidence="1" type="ORF">PbJCM13498_12290</name>
</gene>
<dbReference type="EMBL" id="BLAX01000001">
    <property type="protein sequence ID" value="GET32366.1"/>
    <property type="molecule type" value="Genomic_DNA"/>
</dbReference>
<dbReference type="RefSeq" id="WP_025863161.1">
    <property type="nucleotide sequence ID" value="NZ_BLAX01000001.1"/>
</dbReference>
<evidence type="ECO:0000313" key="1">
    <source>
        <dbReference type="EMBL" id="GET32366.1"/>
    </source>
</evidence>
<name>A0A5M4AXP7_9BACT</name>
<comment type="caution">
    <text evidence="1">The sequence shown here is derived from an EMBL/GenBank/DDBJ whole genome shotgun (WGS) entry which is preliminary data.</text>
</comment>
<evidence type="ECO:0000313" key="2">
    <source>
        <dbReference type="Proteomes" id="UP000391834"/>
    </source>
</evidence>
<dbReference type="Proteomes" id="UP000391834">
    <property type="component" value="Unassembled WGS sequence"/>
</dbReference>
<dbReference type="OrthoDB" id="5952844at2"/>
<proteinExistence type="predicted"/>
<keyword evidence="2" id="KW-1185">Reference proteome</keyword>
<organism evidence="1 2">
    <name type="scientific">Prolixibacter bellariivorans</name>
    <dbReference type="NCBI Taxonomy" id="314319"/>
    <lineage>
        <taxon>Bacteria</taxon>
        <taxon>Pseudomonadati</taxon>
        <taxon>Bacteroidota</taxon>
        <taxon>Bacteroidia</taxon>
        <taxon>Marinilabiliales</taxon>
        <taxon>Prolixibacteraceae</taxon>
        <taxon>Prolixibacter</taxon>
    </lineage>
</organism>
<sequence>MPNDDLIKVVYTPEETDAINQGLQAVLTVINAKAPVLTNEERRKYGSVADQNKLVINKSKTYMQQFPQFKPAKLDETEFNNDYESRAAHESFLLTLADIERKLTDIKILLDHDNYQAALAFYRSVRYHAQEKEASAIPIYNDLKQYFTHSESAAKEEAE</sequence>